<sequence>METKINTFFDYGMNYRNTSSPNLQLEPGEITGVCSQDRPLN</sequence>
<dbReference type="EMBL" id="PP511876">
    <property type="protein sequence ID" value="XCD08286.1"/>
    <property type="molecule type" value="Genomic_DNA"/>
</dbReference>
<organism evidence="2">
    <name type="scientific">Dulem virus 42</name>
    <dbReference type="NCBI Taxonomy" id="3145760"/>
    <lineage>
        <taxon>Viruses</taxon>
        <taxon>Duplodnaviria</taxon>
        <taxon>Heunggongvirae</taxon>
        <taxon>Uroviricota</taxon>
        <taxon>Caudoviricetes</taxon>
    </lineage>
</organism>
<evidence type="ECO:0000256" key="1">
    <source>
        <dbReference type="SAM" id="MobiDB-lite"/>
    </source>
</evidence>
<reference evidence="2" key="1">
    <citation type="submission" date="2024-03" db="EMBL/GenBank/DDBJ databases">
        <title>Diverse circular DNA viruses in blood, oral, and fecal samples of captive lemurs.</title>
        <authorList>
            <person name="Paietta E.N."/>
            <person name="Kraberger S."/>
            <person name="Lund M.C."/>
            <person name="Custer J.M."/>
            <person name="Vargas K.M."/>
            <person name="Ehmke E.E."/>
            <person name="Yoder A.D."/>
            <person name="Varsani A."/>
        </authorList>
    </citation>
    <scope>NUCLEOTIDE SEQUENCE</scope>
    <source>
        <strain evidence="2">Duke_30FF_63</strain>
    </source>
</reference>
<evidence type="ECO:0000313" key="2">
    <source>
        <dbReference type="EMBL" id="XCD08286.1"/>
    </source>
</evidence>
<name>A0AAU8B9W2_9CAUD</name>
<accession>A0AAU8B9W2</accession>
<feature type="region of interest" description="Disordered" evidence="1">
    <location>
        <begin position="19"/>
        <end position="41"/>
    </location>
</feature>
<protein>
    <submittedName>
        <fullName evidence="2">Uncharacterized protein</fullName>
    </submittedName>
</protein>
<proteinExistence type="predicted"/>